<reference evidence="2" key="1">
    <citation type="submission" date="2014-10" db="EMBL/GenBank/DDBJ databases">
        <authorList>
            <person name="King R."/>
        </authorList>
    </citation>
    <scope>NUCLEOTIDE SEQUENCE [LARGE SCALE GENOMIC DNA]</scope>
    <source>
        <strain evidence="2">A3/5</strain>
    </source>
</reference>
<sequence length="136" mass="15028">MPVKPSIRSNRDRVKLLRNALLCGMCAFAAFQLIPPLESMANSSCGRPDHYIVQVESFVASSISKLWLQPFTRCWHPDSAKVLAFDLVQHRAPVGTNRIGPCFVESKRDPDMLRTGVVAGSLKVVGVYARGLAYPK</sequence>
<proteinExistence type="predicted"/>
<dbReference type="AlphaFoldDB" id="A0A2L2TAT5"/>
<evidence type="ECO:0000313" key="2">
    <source>
        <dbReference type="Proteomes" id="UP000245910"/>
    </source>
</evidence>
<organism evidence="1 2">
    <name type="scientific">Fusarium venenatum</name>
    <dbReference type="NCBI Taxonomy" id="56646"/>
    <lineage>
        <taxon>Eukaryota</taxon>
        <taxon>Fungi</taxon>
        <taxon>Dikarya</taxon>
        <taxon>Ascomycota</taxon>
        <taxon>Pezizomycotina</taxon>
        <taxon>Sordariomycetes</taxon>
        <taxon>Hypocreomycetidae</taxon>
        <taxon>Hypocreales</taxon>
        <taxon>Nectriaceae</taxon>
        <taxon>Fusarium</taxon>
    </lineage>
</organism>
<name>A0A2L2TAT5_9HYPO</name>
<evidence type="ECO:0000313" key="1">
    <source>
        <dbReference type="EMBL" id="CEI66999.1"/>
    </source>
</evidence>
<keyword evidence="2" id="KW-1185">Reference proteome</keyword>
<protein>
    <submittedName>
        <fullName evidence="1">Uncharacterized protein</fullName>
    </submittedName>
</protein>
<accession>A0A2L2TAT5</accession>
<dbReference type="EMBL" id="LN649229">
    <property type="protein sequence ID" value="CEI66999.1"/>
    <property type="molecule type" value="Genomic_DNA"/>
</dbReference>
<dbReference type="Proteomes" id="UP000245910">
    <property type="component" value="Chromosome I"/>
</dbReference>